<feature type="binding site" evidence="2">
    <location>
        <position position="167"/>
    </location>
    <ligand>
        <name>Cu cation</name>
        <dbReference type="ChEBI" id="CHEBI:23378"/>
    </ligand>
</feature>
<dbReference type="CDD" id="cd02968">
    <property type="entry name" value="SCO"/>
    <property type="match status" value="1"/>
</dbReference>
<dbReference type="InterPro" id="IPR036249">
    <property type="entry name" value="Thioredoxin-like_sf"/>
</dbReference>
<name>L0E1Y4_THIND</name>
<feature type="binding site" evidence="2">
    <location>
        <position position="76"/>
    </location>
    <ligand>
        <name>Cu cation</name>
        <dbReference type="ChEBI" id="CHEBI:23378"/>
    </ligand>
</feature>
<keyword evidence="2" id="KW-0479">Metal-binding</keyword>
<comment type="similarity">
    <text evidence="1">Belongs to the SCO1/2 family.</text>
</comment>
<gene>
    <name evidence="4" type="primary">scoP [H]</name>
    <name evidence="4" type="ordered locus">TVNIR_3014</name>
</gene>
<evidence type="ECO:0000256" key="3">
    <source>
        <dbReference type="PIRSR" id="PIRSR603782-2"/>
    </source>
</evidence>
<reference evidence="4" key="1">
    <citation type="submission" date="2015-12" db="EMBL/GenBank/DDBJ databases">
        <authorList>
            <person name="Tikhonova T.V."/>
            <person name="Pavlov A.R."/>
            <person name="Beletsky A.V."/>
            <person name="Mardanov A.V."/>
            <person name="Sorokin D.Y."/>
            <person name="Ravin N.V."/>
            <person name="Popov V.O."/>
        </authorList>
    </citation>
    <scope>NUCLEOTIDE SEQUENCE</scope>
    <source>
        <strain evidence="4">DSM 14787</strain>
    </source>
</reference>
<keyword evidence="3" id="KW-1015">Disulfide bond</keyword>
<dbReference type="PATRIC" id="fig|1255043.3.peg.3041"/>
<dbReference type="GO" id="GO:0046872">
    <property type="term" value="F:metal ion binding"/>
    <property type="evidence" value="ECO:0007669"/>
    <property type="project" value="UniProtKB-KW"/>
</dbReference>
<dbReference type="AlphaFoldDB" id="L0E1Y4"/>
<proteinExistence type="inferred from homology"/>
<dbReference type="PANTHER" id="PTHR12151:SF25">
    <property type="entry name" value="LINALOOL DEHYDRATASE_ISOMERASE DOMAIN-CONTAINING PROTEIN"/>
    <property type="match status" value="1"/>
</dbReference>
<dbReference type="KEGG" id="tni:TVNIR_3014"/>
<sequence>MLMVLAGTAAFGAGLGGLVVSRSTGTTPDAERPEGLLWPQVRALPALELVSDGGQSFGTYDFQGAWSLVFVGYTSCPDICPMTLAQLNQMHRRVQEDARLSRMQTVFVSVDPERDSPQRLREYLGHFNDDFVGLTGDPAQLELLTRALGAVYMMEEPDAHGDYLIHHSSAIFLISPGAELAGILTGPHDPAGLAERLRAMLDFMQARA</sequence>
<accession>L0E1Y4</accession>
<dbReference type="Proteomes" id="UP000010809">
    <property type="component" value="Chromosome"/>
</dbReference>
<evidence type="ECO:0000256" key="2">
    <source>
        <dbReference type="PIRSR" id="PIRSR603782-1"/>
    </source>
</evidence>
<dbReference type="InterPro" id="IPR003782">
    <property type="entry name" value="SCO1/SenC"/>
</dbReference>
<organism evidence="4 5">
    <name type="scientific">Thioalkalivibrio nitratireducens (strain DSM 14787 / UNIQEM 213 / ALEN2)</name>
    <dbReference type="NCBI Taxonomy" id="1255043"/>
    <lineage>
        <taxon>Bacteria</taxon>
        <taxon>Pseudomonadati</taxon>
        <taxon>Pseudomonadota</taxon>
        <taxon>Gammaproteobacteria</taxon>
        <taxon>Chromatiales</taxon>
        <taxon>Ectothiorhodospiraceae</taxon>
        <taxon>Thioalkalivibrio</taxon>
    </lineage>
</organism>
<dbReference type="EMBL" id="CP003989">
    <property type="protein sequence ID" value="AGA34651.1"/>
    <property type="molecule type" value="Genomic_DNA"/>
</dbReference>
<dbReference type="SUPFAM" id="SSF52833">
    <property type="entry name" value="Thioredoxin-like"/>
    <property type="match status" value="1"/>
</dbReference>
<protein>
    <submittedName>
        <fullName evidence="4">Cytochrome oxidase biogenesis protein Sco1/SenC/PrrC, putative copper metallochaperone</fullName>
    </submittedName>
</protein>
<dbReference type="STRING" id="1255043.TVNIR_3014"/>
<keyword evidence="2" id="KW-0186">Copper</keyword>
<dbReference type="eggNOG" id="COG1999">
    <property type="taxonomic scope" value="Bacteria"/>
</dbReference>
<keyword evidence="5" id="KW-1185">Reference proteome</keyword>
<evidence type="ECO:0000313" key="4">
    <source>
        <dbReference type="EMBL" id="AGA34651.1"/>
    </source>
</evidence>
<feature type="disulfide bond" description="Redox-active" evidence="3">
    <location>
        <begin position="76"/>
        <end position="80"/>
    </location>
</feature>
<dbReference type="Pfam" id="PF02630">
    <property type="entry name" value="SCO1-SenC"/>
    <property type="match status" value="1"/>
</dbReference>
<evidence type="ECO:0000313" key="5">
    <source>
        <dbReference type="Proteomes" id="UP000010809"/>
    </source>
</evidence>
<feature type="binding site" evidence="2">
    <location>
        <position position="80"/>
    </location>
    <ligand>
        <name>Cu cation</name>
        <dbReference type="ChEBI" id="CHEBI:23378"/>
    </ligand>
</feature>
<evidence type="ECO:0000256" key="1">
    <source>
        <dbReference type="ARBA" id="ARBA00010996"/>
    </source>
</evidence>
<dbReference type="HOGENOM" id="CLU_050131_3_2_6"/>
<dbReference type="PANTHER" id="PTHR12151">
    <property type="entry name" value="ELECTRON TRANSPORT PROTIN SCO1/SENC FAMILY MEMBER"/>
    <property type="match status" value="1"/>
</dbReference>
<dbReference type="Gene3D" id="3.40.30.10">
    <property type="entry name" value="Glutaredoxin"/>
    <property type="match status" value="1"/>
</dbReference>
<dbReference type="RefSeq" id="WP_015259759.1">
    <property type="nucleotide sequence ID" value="NC_019902.2"/>
</dbReference>